<keyword evidence="1" id="KW-0472">Membrane</keyword>
<feature type="transmembrane region" description="Helical" evidence="1">
    <location>
        <begin position="12"/>
        <end position="33"/>
    </location>
</feature>
<reference evidence="3" key="1">
    <citation type="journal article" date="2019" name="Int. J. Syst. Evol. Microbiol.">
        <title>The Global Catalogue of Microorganisms (GCM) 10K type strain sequencing project: providing services to taxonomists for standard genome sequencing and annotation.</title>
        <authorList>
            <consortium name="The Broad Institute Genomics Platform"/>
            <consortium name="The Broad Institute Genome Sequencing Center for Infectious Disease"/>
            <person name="Wu L."/>
            <person name="Ma J."/>
        </authorList>
    </citation>
    <scope>NUCLEOTIDE SEQUENCE [LARGE SCALE GENOMIC DNA]</scope>
    <source>
        <strain evidence="3">KCTC 52277</strain>
    </source>
</reference>
<keyword evidence="1" id="KW-0812">Transmembrane</keyword>
<sequence length="139" mass="15646">MSQPPVSILRLNLLRAMYLFMAFGLGMTIWPEIISFSWGVADTDSVVYAMLGALGLLCLLGLLYPLKMLPLLIFELAWKLIWVLGFALRMHLDAGLDEYATETLAACLLGIILVPLVIPWGYFFSHYIKAPVEPWRRSA</sequence>
<feature type="transmembrane region" description="Helical" evidence="1">
    <location>
        <begin position="71"/>
        <end position="91"/>
    </location>
</feature>
<comment type="caution">
    <text evidence="2">The sequence shown here is derived from an EMBL/GenBank/DDBJ whole genome shotgun (WGS) entry which is preliminary data.</text>
</comment>
<keyword evidence="1" id="KW-1133">Transmembrane helix</keyword>
<evidence type="ECO:0000313" key="2">
    <source>
        <dbReference type="EMBL" id="MFC3140524.1"/>
    </source>
</evidence>
<accession>A0ABV7GG83</accession>
<keyword evidence="3" id="KW-1185">Reference proteome</keyword>
<feature type="transmembrane region" description="Helical" evidence="1">
    <location>
        <begin position="103"/>
        <end position="128"/>
    </location>
</feature>
<name>A0ABV7GG83_9GAMM</name>
<evidence type="ECO:0000313" key="3">
    <source>
        <dbReference type="Proteomes" id="UP001595621"/>
    </source>
</evidence>
<evidence type="ECO:0008006" key="4">
    <source>
        <dbReference type="Google" id="ProtNLM"/>
    </source>
</evidence>
<evidence type="ECO:0000256" key="1">
    <source>
        <dbReference type="SAM" id="Phobius"/>
    </source>
</evidence>
<dbReference type="EMBL" id="JBHRTD010000018">
    <property type="protein sequence ID" value="MFC3140524.1"/>
    <property type="molecule type" value="Genomic_DNA"/>
</dbReference>
<gene>
    <name evidence="2" type="ORF">ACFOE0_20395</name>
</gene>
<proteinExistence type="predicted"/>
<organism evidence="2 3">
    <name type="scientific">Shewanella submarina</name>
    <dbReference type="NCBI Taxonomy" id="2016376"/>
    <lineage>
        <taxon>Bacteria</taxon>
        <taxon>Pseudomonadati</taxon>
        <taxon>Pseudomonadota</taxon>
        <taxon>Gammaproteobacteria</taxon>
        <taxon>Alteromonadales</taxon>
        <taxon>Shewanellaceae</taxon>
        <taxon>Shewanella</taxon>
    </lineage>
</organism>
<feature type="transmembrane region" description="Helical" evidence="1">
    <location>
        <begin position="45"/>
        <end position="64"/>
    </location>
</feature>
<dbReference type="RefSeq" id="WP_248934408.1">
    <property type="nucleotide sequence ID" value="NZ_JAKILF010000001.1"/>
</dbReference>
<protein>
    <recommendedName>
        <fullName evidence="4">DoxX family protein</fullName>
    </recommendedName>
</protein>
<dbReference type="Proteomes" id="UP001595621">
    <property type="component" value="Unassembled WGS sequence"/>
</dbReference>